<name>A0A159ZYH8_PSEFL</name>
<feature type="transmembrane region" description="Helical" evidence="1">
    <location>
        <begin position="62"/>
        <end position="82"/>
    </location>
</feature>
<reference evidence="3" key="1">
    <citation type="submission" date="2016-04" db="EMBL/GenBank/DDBJ databases">
        <authorList>
            <person name="Ray J."/>
            <person name="Price M."/>
            <person name="Deutschbauer A."/>
        </authorList>
    </citation>
    <scope>NUCLEOTIDE SEQUENCE [LARGE SCALE GENOMIC DNA]</scope>
    <source>
        <strain evidence="3">FW300-N2E2</strain>
    </source>
</reference>
<evidence type="ECO:0008006" key="4">
    <source>
        <dbReference type="Google" id="ProtNLM"/>
    </source>
</evidence>
<dbReference type="Proteomes" id="UP000076083">
    <property type="component" value="Chromosome"/>
</dbReference>
<reference evidence="2 3" key="2">
    <citation type="journal article" date="2018" name="Nature">
        <title>Mutant phenotypes for thousands of bacterial genes of unknown function.</title>
        <authorList>
            <person name="Price M.N."/>
            <person name="Wetmore K.M."/>
            <person name="Waters R.J."/>
            <person name="Callaghan M."/>
            <person name="Ray J."/>
            <person name="Liu H."/>
            <person name="Kuehl J.V."/>
            <person name="Melnyk R.A."/>
            <person name="Lamson J.S."/>
            <person name="Suh Y."/>
            <person name="Carlson H.K."/>
            <person name="Esquivel Z."/>
            <person name="Sadeeshkumar H."/>
            <person name="Chakraborty R."/>
            <person name="Zane G.M."/>
            <person name="Rubin B.E."/>
            <person name="Wall J.D."/>
            <person name="Visel A."/>
            <person name="Bristow J."/>
            <person name="Blow M.J."/>
            <person name="Arkin A.P."/>
            <person name="Deutschbauer A.M."/>
        </authorList>
    </citation>
    <scope>NUCLEOTIDE SEQUENCE [LARGE SCALE GENOMIC DNA]</scope>
    <source>
        <strain evidence="2 3">FW300-N2E2</strain>
    </source>
</reference>
<proteinExistence type="predicted"/>
<gene>
    <name evidence="2" type="ORF">TK06_10060</name>
</gene>
<dbReference type="RefSeq" id="WP_063321941.1">
    <property type="nucleotide sequence ID" value="NZ_CP015225.1"/>
</dbReference>
<keyword evidence="1" id="KW-1133">Transmembrane helix</keyword>
<keyword evidence="1" id="KW-0812">Transmembrane</keyword>
<evidence type="ECO:0000256" key="1">
    <source>
        <dbReference type="SAM" id="Phobius"/>
    </source>
</evidence>
<protein>
    <recommendedName>
        <fullName evidence="4">DUF1640 domain-containing protein</fullName>
    </recommendedName>
</protein>
<organism evidence="2 3">
    <name type="scientific">Pseudomonas fluorescens</name>
    <dbReference type="NCBI Taxonomy" id="294"/>
    <lineage>
        <taxon>Bacteria</taxon>
        <taxon>Pseudomonadati</taxon>
        <taxon>Pseudomonadota</taxon>
        <taxon>Gammaproteobacteria</taxon>
        <taxon>Pseudomonadales</taxon>
        <taxon>Pseudomonadaceae</taxon>
        <taxon>Pseudomonas</taxon>
    </lineage>
</organism>
<evidence type="ECO:0000313" key="3">
    <source>
        <dbReference type="Proteomes" id="UP000076083"/>
    </source>
</evidence>
<sequence>MKMDLALYQALMSINVPEQKAHAVIEAMESDMHTLLATKSDLANLEHRLTAEIAKADVRLTIRMGVITSAAVGIILTAMKFLH</sequence>
<dbReference type="AlphaFoldDB" id="A0A159ZYH8"/>
<evidence type="ECO:0000313" key="2">
    <source>
        <dbReference type="EMBL" id="AMZ71418.1"/>
    </source>
</evidence>
<accession>A0A159ZYH8</accession>
<keyword evidence="1" id="KW-0472">Membrane</keyword>
<dbReference type="EMBL" id="CP015225">
    <property type="protein sequence ID" value="AMZ71418.1"/>
    <property type="molecule type" value="Genomic_DNA"/>
</dbReference>